<dbReference type="FunFam" id="1.10.3130.10:FF:000001">
    <property type="entry name" value="Acetyltransferase"/>
    <property type="match status" value="1"/>
</dbReference>
<dbReference type="SMART" id="SM00971">
    <property type="entry name" value="SATase_N"/>
    <property type="match status" value="1"/>
</dbReference>
<comment type="pathway">
    <text evidence="2">Amino-acid biosynthesis; L-cysteine biosynthesis; L-cysteine from L-serine: step 1/2.</text>
</comment>
<dbReference type="NCBIfam" id="TIGR01172">
    <property type="entry name" value="cysE"/>
    <property type="match status" value="1"/>
</dbReference>
<keyword evidence="10" id="KW-0198">Cysteine biosynthesis</keyword>
<evidence type="ECO:0000256" key="1">
    <source>
        <dbReference type="ARBA" id="ARBA00004496"/>
    </source>
</evidence>
<dbReference type="InterPro" id="IPR010493">
    <property type="entry name" value="Ser_AcTrfase_N"/>
</dbReference>
<evidence type="ECO:0000256" key="7">
    <source>
        <dbReference type="ARBA" id="ARBA00022605"/>
    </source>
</evidence>
<dbReference type="KEGG" id="ncu:F0U83_02245"/>
<dbReference type="EMBL" id="CP043869">
    <property type="protein sequence ID" value="QEQ95616.1"/>
    <property type="molecule type" value="Genomic_DNA"/>
</dbReference>
<comment type="catalytic activity">
    <reaction evidence="12">
        <text>L-serine + acetyl-CoA = O-acetyl-L-serine + CoA</text>
        <dbReference type="Rhea" id="RHEA:24560"/>
        <dbReference type="ChEBI" id="CHEBI:33384"/>
        <dbReference type="ChEBI" id="CHEBI:57287"/>
        <dbReference type="ChEBI" id="CHEBI:57288"/>
        <dbReference type="ChEBI" id="CHEBI:58340"/>
        <dbReference type="EC" id="2.3.1.30"/>
    </reaction>
</comment>
<dbReference type="GO" id="GO:0006535">
    <property type="term" value="P:cysteine biosynthetic process from serine"/>
    <property type="evidence" value="ECO:0007669"/>
    <property type="project" value="InterPro"/>
</dbReference>
<name>A0A5P1R8K0_9GAMM</name>
<evidence type="ECO:0000259" key="13">
    <source>
        <dbReference type="SMART" id="SM00971"/>
    </source>
</evidence>
<dbReference type="NCBIfam" id="NF041874">
    <property type="entry name" value="EPS_EpsC"/>
    <property type="match status" value="1"/>
</dbReference>
<dbReference type="InterPro" id="IPR011004">
    <property type="entry name" value="Trimer_LpxA-like_sf"/>
</dbReference>
<feature type="domain" description="Serine acetyltransferase N-terminal" evidence="13">
    <location>
        <begin position="11"/>
        <end position="115"/>
    </location>
</feature>
<dbReference type="InterPro" id="IPR045304">
    <property type="entry name" value="LbH_SAT"/>
</dbReference>
<evidence type="ECO:0000256" key="5">
    <source>
        <dbReference type="ARBA" id="ARBA00018522"/>
    </source>
</evidence>
<dbReference type="EC" id="2.3.1.30" evidence="4"/>
<protein>
    <recommendedName>
        <fullName evidence="5">Serine acetyltransferase</fullName>
        <ecNumber evidence="4">2.3.1.30</ecNumber>
    </recommendedName>
</protein>
<dbReference type="Proteomes" id="UP000324760">
    <property type="component" value="Chromosome"/>
</dbReference>
<dbReference type="InterPro" id="IPR053376">
    <property type="entry name" value="Serine_acetyltransferase"/>
</dbReference>
<comment type="similarity">
    <text evidence="3">Belongs to the transferase hexapeptide repeat family.</text>
</comment>
<dbReference type="SUPFAM" id="SSF51161">
    <property type="entry name" value="Trimeric LpxA-like enzymes"/>
    <property type="match status" value="1"/>
</dbReference>
<dbReference type="InterPro" id="IPR018357">
    <property type="entry name" value="Hexapep_transf_CS"/>
</dbReference>
<dbReference type="AlphaFoldDB" id="A0A5P1R8K0"/>
<evidence type="ECO:0000256" key="9">
    <source>
        <dbReference type="ARBA" id="ARBA00022737"/>
    </source>
</evidence>
<evidence type="ECO:0000313" key="15">
    <source>
        <dbReference type="Proteomes" id="UP000324760"/>
    </source>
</evidence>
<dbReference type="RefSeq" id="WP_138986320.1">
    <property type="nucleotide sequence ID" value="NZ_CP043869.1"/>
</dbReference>
<evidence type="ECO:0000256" key="6">
    <source>
        <dbReference type="ARBA" id="ARBA00022490"/>
    </source>
</evidence>
<evidence type="ECO:0000256" key="4">
    <source>
        <dbReference type="ARBA" id="ARBA00013266"/>
    </source>
</evidence>
<comment type="subcellular location">
    <subcellularLocation>
        <location evidence="1">Cytoplasm</location>
    </subcellularLocation>
</comment>
<dbReference type="Gene3D" id="1.10.3130.10">
    <property type="entry name" value="serine acetyltransferase, domain 1"/>
    <property type="match status" value="1"/>
</dbReference>
<keyword evidence="8 14" id="KW-0808">Transferase</keyword>
<evidence type="ECO:0000256" key="12">
    <source>
        <dbReference type="ARBA" id="ARBA00049486"/>
    </source>
</evidence>
<dbReference type="GO" id="GO:0009001">
    <property type="term" value="F:serine O-acetyltransferase activity"/>
    <property type="evidence" value="ECO:0007669"/>
    <property type="project" value="UniProtKB-EC"/>
</dbReference>
<keyword evidence="6" id="KW-0963">Cytoplasm</keyword>
<evidence type="ECO:0000256" key="10">
    <source>
        <dbReference type="ARBA" id="ARBA00023192"/>
    </source>
</evidence>
<dbReference type="InterPro" id="IPR005881">
    <property type="entry name" value="Ser_O-AcTrfase"/>
</dbReference>
<evidence type="ECO:0000256" key="8">
    <source>
        <dbReference type="ARBA" id="ARBA00022679"/>
    </source>
</evidence>
<evidence type="ECO:0000313" key="14">
    <source>
        <dbReference type="EMBL" id="QEQ95616.1"/>
    </source>
</evidence>
<evidence type="ECO:0000256" key="2">
    <source>
        <dbReference type="ARBA" id="ARBA00004876"/>
    </source>
</evidence>
<keyword evidence="11 14" id="KW-0012">Acyltransferase</keyword>
<proteinExistence type="inferred from homology"/>
<gene>
    <name evidence="14" type="primary">cysE</name>
    <name evidence="14" type="ORF">F0U83_02245</name>
</gene>
<organism evidence="14 15">
    <name type="scientific">Neptunomonas concharum</name>
    <dbReference type="NCBI Taxonomy" id="1031538"/>
    <lineage>
        <taxon>Bacteria</taxon>
        <taxon>Pseudomonadati</taxon>
        <taxon>Pseudomonadota</taxon>
        <taxon>Gammaproteobacteria</taxon>
        <taxon>Oceanospirillales</taxon>
        <taxon>Oceanospirillaceae</taxon>
        <taxon>Neptunomonas</taxon>
    </lineage>
</organism>
<keyword evidence="9" id="KW-0677">Repeat</keyword>
<sequence>MTDLSAEPEVLWLSIQQEAKVEVQTEPCLASFYHSCIINHSGLKSALSYLLASKLADDVMSAVLLRELLEQAMESDPEIITAACHDIIAVRTRDPAVDKSSIVLLYLKGFHALQAYRVAHWMWKQGRKSMALYIQSRVSSVFQVDIHPAALIGHGVMFDHATGIVVGETCVIENDVSILQNVTLGGTGKESGDRHPKIREGVLIAAGANIFGNIEVGIGAKVGGGSVVLDTVPPHTTVVGVPARVVGCAGCEKPALDMNQKIELAKD</sequence>
<evidence type="ECO:0000256" key="3">
    <source>
        <dbReference type="ARBA" id="ARBA00007274"/>
    </source>
</evidence>
<keyword evidence="15" id="KW-1185">Reference proteome</keyword>
<evidence type="ECO:0000256" key="11">
    <source>
        <dbReference type="ARBA" id="ARBA00023315"/>
    </source>
</evidence>
<dbReference type="CDD" id="cd03354">
    <property type="entry name" value="LbH_SAT"/>
    <property type="match status" value="1"/>
</dbReference>
<dbReference type="FunFam" id="2.160.10.10:FF:000002">
    <property type="entry name" value="Serine acetyltransferase"/>
    <property type="match status" value="1"/>
</dbReference>
<reference evidence="14 15" key="1">
    <citation type="journal article" date="2019" name="Biochem. Eng. J.">
        <title>Metabolic engineering of the marine bacteria Neptunomonas concharum for the production of acetoin and meso-2,3-butanediol from acetate.</title>
        <authorList>
            <person name="Li W."/>
            <person name="Pu N."/>
            <person name="Liu C.-X."/>
            <person name="Yuan Q.-P."/>
            <person name="Li Z.-J."/>
        </authorList>
    </citation>
    <scope>NUCLEOTIDE SEQUENCE [LARGE SCALE GENOMIC DNA]</scope>
    <source>
        <strain evidence="14 15">JCM17730</strain>
    </source>
</reference>
<dbReference type="Gene3D" id="2.160.10.10">
    <property type="entry name" value="Hexapeptide repeat proteins"/>
    <property type="match status" value="1"/>
</dbReference>
<dbReference type="Pfam" id="PF06426">
    <property type="entry name" value="SATase_N"/>
    <property type="match status" value="1"/>
</dbReference>
<dbReference type="OrthoDB" id="9801456at2"/>
<dbReference type="GO" id="GO:0005737">
    <property type="term" value="C:cytoplasm"/>
    <property type="evidence" value="ECO:0007669"/>
    <property type="project" value="UniProtKB-SubCell"/>
</dbReference>
<accession>A0A5P1R8K0</accession>
<keyword evidence="7" id="KW-0028">Amino-acid biosynthesis</keyword>
<dbReference type="PROSITE" id="PS00101">
    <property type="entry name" value="HEXAPEP_TRANSFERASES"/>
    <property type="match status" value="1"/>
</dbReference>
<dbReference type="NCBIfam" id="NF008349">
    <property type="entry name" value="PRK11132.1"/>
    <property type="match status" value="1"/>
</dbReference>
<dbReference type="InterPro" id="IPR042122">
    <property type="entry name" value="Ser_AcTrfase_N_sf"/>
</dbReference>
<dbReference type="PANTHER" id="PTHR42811">
    <property type="entry name" value="SERINE ACETYLTRANSFERASE"/>
    <property type="match status" value="1"/>
</dbReference>